<evidence type="ECO:0000313" key="14">
    <source>
        <dbReference type="EMBL" id="OSQ47277.1"/>
    </source>
</evidence>
<dbReference type="EMBL" id="JFKC01000020">
    <property type="protein sequence ID" value="OSQ47277.1"/>
    <property type="molecule type" value="Genomic_DNA"/>
</dbReference>
<dbReference type="PRINTS" id="PR00954">
    <property type="entry name" value="FLGMOTORFLIG"/>
</dbReference>
<evidence type="ECO:0000256" key="9">
    <source>
        <dbReference type="ARBA" id="ARBA00023143"/>
    </source>
</evidence>
<feature type="domain" description="Flagellar motor switch protein FliG C-terminal" evidence="11">
    <location>
        <begin position="237"/>
        <end position="348"/>
    </location>
</feature>
<dbReference type="Pfam" id="PF01706">
    <property type="entry name" value="FliG_C"/>
    <property type="match status" value="1"/>
</dbReference>
<evidence type="ECO:0000256" key="1">
    <source>
        <dbReference type="ARBA" id="ARBA00004117"/>
    </source>
</evidence>
<keyword evidence="14" id="KW-0969">Cilium</keyword>
<accession>A0A1X4NHP4</accession>
<dbReference type="InterPro" id="IPR032779">
    <property type="entry name" value="FliG_M"/>
</dbReference>
<keyword evidence="15" id="KW-1185">Reference proteome</keyword>
<keyword evidence="8" id="KW-0472">Membrane</keyword>
<dbReference type="Pfam" id="PF14842">
    <property type="entry name" value="FliG_N"/>
    <property type="match status" value="1"/>
</dbReference>
<dbReference type="GO" id="GO:0071973">
    <property type="term" value="P:bacterial-type flagellum-dependent cell motility"/>
    <property type="evidence" value="ECO:0007669"/>
    <property type="project" value="InterPro"/>
</dbReference>
<keyword evidence="7" id="KW-0283">Flagellar rotation</keyword>
<proteinExistence type="inferred from homology"/>
<comment type="subcellular location">
    <subcellularLocation>
        <location evidence="1">Bacterial flagellum basal body</location>
    </subcellularLocation>
    <subcellularLocation>
        <location evidence="2">Cell membrane</location>
        <topology evidence="2">Peripheral membrane protein</topology>
        <orientation evidence="2">Cytoplasmic side</orientation>
    </subcellularLocation>
</comment>
<evidence type="ECO:0000256" key="6">
    <source>
        <dbReference type="ARBA" id="ARBA00022500"/>
    </source>
</evidence>
<keyword evidence="5" id="KW-1003">Cell membrane</keyword>
<evidence type="ECO:0000256" key="3">
    <source>
        <dbReference type="ARBA" id="ARBA00010299"/>
    </source>
</evidence>
<dbReference type="GO" id="GO:0009425">
    <property type="term" value="C:bacterial-type flagellum basal body"/>
    <property type="evidence" value="ECO:0007669"/>
    <property type="project" value="UniProtKB-SubCell"/>
</dbReference>
<evidence type="ECO:0000256" key="10">
    <source>
        <dbReference type="ARBA" id="ARBA00025598"/>
    </source>
</evidence>
<feature type="domain" description="Flagellar motor switch protein FliG N-terminal" evidence="13">
    <location>
        <begin position="25"/>
        <end position="127"/>
    </location>
</feature>
<evidence type="ECO:0000256" key="2">
    <source>
        <dbReference type="ARBA" id="ARBA00004413"/>
    </source>
</evidence>
<reference evidence="14 15" key="1">
    <citation type="submission" date="2014-03" db="EMBL/GenBank/DDBJ databases">
        <title>The draft genome sequence of Marivita geojedonensis KCTC 23882.</title>
        <authorList>
            <person name="Lai Q."/>
            <person name="Shao Z."/>
        </authorList>
    </citation>
    <scope>NUCLEOTIDE SEQUENCE [LARGE SCALE GENOMIC DNA]</scope>
    <source>
        <strain evidence="14 15">DPG-138</strain>
    </source>
</reference>
<dbReference type="GO" id="GO:0006935">
    <property type="term" value="P:chemotaxis"/>
    <property type="evidence" value="ECO:0007669"/>
    <property type="project" value="UniProtKB-KW"/>
</dbReference>
<evidence type="ECO:0000313" key="15">
    <source>
        <dbReference type="Proteomes" id="UP000193926"/>
    </source>
</evidence>
<keyword evidence="9" id="KW-0975">Bacterial flagellum</keyword>
<evidence type="ECO:0000259" key="13">
    <source>
        <dbReference type="Pfam" id="PF14842"/>
    </source>
</evidence>
<dbReference type="Proteomes" id="UP000193926">
    <property type="component" value="Unassembled WGS sequence"/>
</dbReference>
<name>A0A1X4NHP4_9RHOB</name>
<keyword evidence="14" id="KW-0966">Cell projection</keyword>
<dbReference type="AlphaFoldDB" id="A0A1X4NHP4"/>
<evidence type="ECO:0000259" key="12">
    <source>
        <dbReference type="Pfam" id="PF14841"/>
    </source>
</evidence>
<keyword evidence="6" id="KW-0145">Chemotaxis</keyword>
<dbReference type="InterPro" id="IPR000090">
    <property type="entry name" value="Flg_Motor_Flig"/>
</dbReference>
<feature type="domain" description="Flagellar motor switch protein FliG middle" evidence="12">
    <location>
        <begin position="137"/>
        <end position="205"/>
    </location>
</feature>
<dbReference type="PANTHER" id="PTHR30534:SF0">
    <property type="entry name" value="FLAGELLAR MOTOR SWITCH PROTEIN FLIG"/>
    <property type="match status" value="1"/>
</dbReference>
<evidence type="ECO:0000259" key="11">
    <source>
        <dbReference type="Pfam" id="PF01706"/>
    </source>
</evidence>
<dbReference type="PANTHER" id="PTHR30534">
    <property type="entry name" value="FLAGELLAR MOTOR SWITCH PROTEIN FLIG"/>
    <property type="match status" value="1"/>
</dbReference>
<comment type="similarity">
    <text evidence="3">Belongs to the FliG family.</text>
</comment>
<dbReference type="RefSeq" id="WP_085640218.1">
    <property type="nucleotide sequence ID" value="NZ_JFKC01000020.1"/>
</dbReference>
<dbReference type="GO" id="GO:0005886">
    <property type="term" value="C:plasma membrane"/>
    <property type="evidence" value="ECO:0007669"/>
    <property type="project" value="UniProtKB-SubCell"/>
</dbReference>
<evidence type="ECO:0000256" key="7">
    <source>
        <dbReference type="ARBA" id="ARBA00022779"/>
    </source>
</evidence>
<comment type="function">
    <text evidence="10">FliG is one of three proteins (FliG, FliN, FliM) that forms the rotor-mounted switch complex (C ring), located at the base of the basal body. This complex interacts with the CheY and CheZ chemotaxis proteins, in addition to contacting components of the motor that determine the direction of flagellar rotation.</text>
</comment>
<keyword evidence="14" id="KW-0282">Flagellum</keyword>
<sequence>MTQLTTVSGGPAGAPVPAQTQVSRLSRRAKAAIIVQFILKEGADVPLTALPEDLQLQLTQLLGEMRYIDRQTMNAVIAEFTEELESIGLSFPGDIAGALSALDGRISDRTASRLRKEAGVRQSGDPWKRIADLPNSRLQAFVESESVQVAAVMVSKLEVSRAADLLSSLPGDQARRIAYAMSMTDAVTPDAVDRIGLSLAAQLDAEPPRAFRAQPSERVGAILNFSRAATRDELLTALDEDDKGFADEVRKSIFTFAHIPDRMSAIDAPKITRDVDQETLARVIAGAITEADKRSIDFILSNISKRMSAALQEMAEEFSDIKPKESEAAMSAVVRAIRNLADSGEIALTSPSDDDD</sequence>
<protein>
    <recommendedName>
        <fullName evidence="4">Flagellar motor switch protein FliG</fullName>
    </recommendedName>
</protein>
<dbReference type="STRING" id="1123756.MGEO_16100"/>
<dbReference type="InterPro" id="IPR011002">
    <property type="entry name" value="FliG_a-hlx"/>
</dbReference>
<evidence type="ECO:0000256" key="4">
    <source>
        <dbReference type="ARBA" id="ARBA00021870"/>
    </source>
</evidence>
<comment type="caution">
    <text evidence="14">The sequence shown here is derived from an EMBL/GenBank/DDBJ whole genome shotgun (WGS) entry which is preliminary data.</text>
</comment>
<dbReference type="InterPro" id="IPR023087">
    <property type="entry name" value="Flg_Motor_Flig_C"/>
</dbReference>
<organism evidence="14 15">
    <name type="scientific">Marivita geojedonensis</name>
    <dbReference type="NCBI Taxonomy" id="1123756"/>
    <lineage>
        <taxon>Bacteria</taxon>
        <taxon>Pseudomonadati</taxon>
        <taxon>Pseudomonadota</taxon>
        <taxon>Alphaproteobacteria</taxon>
        <taxon>Rhodobacterales</taxon>
        <taxon>Roseobacteraceae</taxon>
        <taxon>Marivita</taxon>
    </lineage>
</organism>
<dbReference type="GO" id="GO:0003774">
    <property type="term" value="F:cytoskeletal motor activity"/>
    <property type="evidence" value="ECO:0007669"/>
    <property type="project" value="InterPro"/>
</dbReference>
<dbReference type="Gene3D" id="1.10.220.30">
    <property type="match status" value="3"/>
</dbReference>
<dbReference type="InterPro" id="IPR028263">
    <property type="entry name" value="FliG_N"/>
</dbReference>
<dbReference type="Pfam" id="PF14841">
    <property type="entry name" value="FliG_M"/>
    <property type="match status" value="1"/>
</dbReference>
<evidence type="ECO:0000256" key="8">
    <source>
        <dbReference type="ARBA" id="ARBA00023136"/>
    </source>
</evidence>
<evidence type="ECO:0000256" key="5">
    <source>
        <dbReference type="ARBA" id="ARBA00022475"/>
    </source>
</evidence>
<gene>
    <name evidence="14" type="ORF">MGEO_16100</name>
</gene>
<dbReference type="OrthoDB" id="7616820at2"/>
<dbReference type="SUPFAM" id="SSF48029">
    <property type="entry name" value="FliG"/>
    <property type="match status" value="2"/>
</dbReference>